<dbReference type="HAMAP" id="MF_00055">
    <property type="entry name" value="MEMO1"/>
    <property type="match status" value="1"/>
</dbReference>
<dbReference type="PANTHER" id="PTHR11060">
    <property type="entry name" value="PROTEIN MEMO1"/>
    <property type="match status" value="1"/>
</dbReference>
<evidence type="ECO:0000256" key="1">
    <source>
        <dbReference type="ARBA" id="ARBA00006315"/>
    </source>
</evidence>
<reference evidence="4" key="1">
    <citation type="journal article" date="2023" name="Int. J. Syst. Evol. Microbiol.">
        <title>Mesoterricola silvestris gen. nov., sp. nov., Mesoterricola sediminis sp. nov., Geothrix oryzae sp. nov., Geothrix edaphica sp. nov., Geothrix rubra sp. nov., and Geothrix limicola sp. nov., six novel members of Acidobacteriota isolated from soils.</title>
        <authorList>
            <person name="Itoh H."/>
            <person name="Sugisawa Y."/>
            <person name="Mise K."/>
            <person name="Xu Z."/>
            <person name="Kuniyasu M."/>
            <person name="Ushijima N."/>
            <person name="Kawano K."/>
            <person name="Kobayashi E."/>
            <person name="Shiratori Y."/>
            <person name="Masuda Y."/>
            <person name="Senoo K."/>
        </authorList>
    </citation>
    <scope>NUCLEOTIDE SEQUENCE [LARGE SCALE GENOMIC DNA]</scope>
    <source>
        <strain evidence="4">Red222</strain>
    </source>
</reference>
<dbReference type="Pfam" id="PF01875">
    <property type="entry name" value="Memo"/>
    <property type="match status" value="1"/>
</dbReference>
<gene>
    <name evidence="3" type="ORF">GETHOR_06830</name>
</gene>
<keyword evidence="4" id="KW-1185">Reference proteome</keyword>
<dbReference type="EMBL" id="AP027079">
    <property type="protein sequence ID" value="BDU68582.1"/>
    <property type="molecule type" value="Genomic_DNA"/>
</dbReference>
<accession>A0ABM8DNN7</accession>
<dbReference type="CDD" id="cd07361">
    <property type="entry name" value="MEMO_like"/>
    <property type="match status" value="1"/>
</dbReference>
<comment type="similarity">
    <text evidence="1 2">Belongs to the MEMO1 family.</text>
</comment>
<dbReference type="Gene3D" id="3.40.830.10">
    <property type="entry name" value="LigB-like"/>
    <property type="match status" value="1"/>
</dbReference>
<dbReference type="NCBIfam" id="TIGR04336">
    <property type="entry name" value="AmmeMemoSam_B"/>
    <property type="match status" value="1"/>
</dbReference>
<protein>
    <recommendedName>
        <fullName evidence="2">MEMO1 family protein GETHOR_06830</fullName>
    </recommendedName>
</protein>
<sequence length="266" mass="28553">MLTVRPAIVAGRFYPGDPHRLRGEVDGLLAAVTVPPADPMPKALIVPHAGYVYSGPVAASGYARLMREGGTLERVVVLGPSHHAAFEGLALPESEAFETPLGIVEIDQEALARIPQVRRSEAIHRPEHSLEVHLPFLQRVAPKAKLVPLAVGQASPAQVAEVLGALWGGPETVIVVSSDLSHYRSYRECRRIDAETARQILRLDTVLPPGGACGAAPVAGFLEAARRRHLHPLLLDLRNSGDTAGGQDEVVGYGAFAFYETRTDRP</sequence>
<dbReference type="PANTHER" id="PTHR11060:SF0">
    <property type="entry name" value="PROTEIN MEMO1"/>
    <property type="match status" value="1"/>
</dbReference>
<evidence type="ECO:0000313" key="4">
    <source>
        <dbReference type="Proteomes" id="UP001242010"/>
    </source>
</evidence>
<dbReference type="Proteomes" id="UP001242010">
    <property type="component" value="Chromosome"/>
</dbReference>
<name>A0ABM8DNN7_9BACT</name>
<evidence type="ECO:0000256" key="2">
    <source>
        <dbReference type="HAMAP-Rule" id="MF_00055"/>
    </source>
</evidence>
<dbReference type="InterPro" id="IPR002737">
    <property type="entry name" value="MEMO1_fam"/>
</dbReference>
<organism evidence="3 4">
    <name type="scientific">Geothrix oryzae</name>
    <dbReference type="NCBI Taxonomy" id="2927975"/>
    <lineage>
        <taxon>Bacteria</taxon>
        <taxon>Pseudomonadati</taxon>
        <taxon>Acidobacteriota</taxon>
        <taxon>Holophagae</taxon>
        <taxon>Holophagales</taxon>
        <taxon>Holophagaceae</taxon>
        <taxon>Geothrix</taxon>
    </lineage>
</organism>
<dbReference type="RefSeq" id="WP_286355217.1">
    <property type="nucleotide sequence ID" value="NZ_AP027079.1"/>
</dbReference>
<proteinExistence type="inferred from homology"/>
<evidence type="ECO:0000313" key="3">
    <source>
        <dbReference type="EMBL" id="BDU68582.1"/>
    </source>
</evidence>